<dbReference type="AlphaFoldDB" id="A0A1Z5JL85"/>
<feature type="region of interest" description="Disordered" evidence="1">
    <location>
        <begin position="1"/>
        <end position="30"/>
    </location>
</feature>
<dbReference type="OrthoDB" id="9970435at2759"/>
<organism evidence="3 4">
    <name type="scientific">Fistulifera solaris</name>
    <name type="common">Oleaginous diatom</name>
    <dbReference type="NCBI Taxonomy" id="1519565"/>
    <lineage>
        <taxon>Eukaryota</taxon>
        <taxon>Sar</taxon>
        <taxon>Stramenopiles</taxon>
        <taxon>Ochrophyta</taxon>
        <taxon>Bacillariophyta</taxon>
        <taxon>Bacillariophyceae</taxon>
        <taxon>Bacillariophycidae</taxon>
        <taxon>Naviculales</taxon>
        <taxon>Naviculaceae</taxon>
        <taxon>Fistulifera</taxon>
    </lineage>
</organism>
<feature type="compositionally biased region" description="Basic residues" evidence="1">
    <location>
        <begin position="1"/>
        <end position="14"/>
    </location>
</feature>
<name>A0A1Z5JL85_FISSO</name>
<dbReference type="InParanoid" id="A0A1Z5JL85"/>
<dbReference type="InterPro" id="IPR009769">
    <property type="entry name" value="EDR2_C"/>
</dbReference>
<proteinExistence type="predicted"/>
<dbReference type="InterPro" id="IPR045096">
    <property type="entry name" value="EDR2-like"/>
</dbReference>
<dbReference type="PANTHER" id="PTHR12136:SF41">
    <property type="entry name" value="PLECKSTRIN HOMOLOGY (PH) AND LIPID-BINDING START DOMAINS-CONTAINING PROTEIN"/>
    <property type="match status" value="1"/>
</dbReference>
<dbReference type="Proteomes" id="UP000198406">
    <property type="component" value="Unassembled WGS sequence"/>
</dbReference>
<reference evidence="3 4" key="1">
    <citation type="journal article" date="2015" name="Plant Cell">
        <title>Oil accumulation by the oleaginous diatom Fistulifera solaris as revealed by the genome and transcriptome.</title>
        <authorList>
            <person name="Tanaka T."/>
            <person name="Maeda Y."/>
            <person name="Veluchamy A."/>
            <person name="Tanaka M."/>
            <person name="Abida H."/>
            <person name="Marechal E."/>
            <person name="Bowler C."/>
            <person name="Muto M."/>
            <person name="Sunaga Y."/>
            <person name="Tanaka M."/>
            <person name="Yoshino T."/>
            <person name="Taniguchi T."/>
            <person name="Fukuda Y."/>
            <person name="Nemoto M."/>
            <person name="Matsumoto M."/>
            <person name="Wong P.S."/>
            <person name="Aburatani S."/>
            <person name="Fujibuchi W."/>
        </authorList>
    </citation>
    <scope>NUCLEOTIDE SEQUENCE [LARGE SCALE GENOMIC DNA]</scope>
    <source>
        <strain evidence="3 4">JPCC DA0580</strain>
    </source>
</reference>
<feature type="domain" description="Protein ENHANCED DISEASE RESISTANCE 2 C-terminal" evidence="2">
    <location>
        <begin position="54"/>
        <end position="278"/>
    </location>
</feature>
<gene>
    <name evidence="3" type="ORF">FisN_25Lh021</name>
</gene>
<accession>A0A1Z5JL85</accession>
<dbReference type="PANTHER" id="PTHR12136">
    <property type="entry name" value="ENHANCED DISEASE RESISTANCE-RELATED"/>
    <property type="match status" value="1"/>
</dbReference>
<protein>
    <recommendedName>
        <fullName evidence="2">Protein ENHANCED DISEASE RESISTANCE 2 C-terminal domain-containing protein</fullName>
    </recommendedName>
</protein>
<comment type="caution">
    <text evidence="3">The sequence shown here is derived from an EMBL/GenBank/DDBJ whole genome shotgun (WGS) entry which is preliminary data.</text>
</comment>
<evidence type="ECO:0000313" key="4">
    <source>
        <dbReference type="Proteomes" id="UP000198406"/>
    </source>
</evidence>
<evidence type="ECO:0000256" key="1">
    <source>
        <dbReference type="SAM" id="MobiDB-lite"/>
    </source>
</evidence>
<evidence type="ECO:0000259" key="2">
    <source>
        <dbReference type="Pfam" id="PF07059"/>
    </source>
</evidence>
<sequence length="292" mass="32841">MLARIQARRNKHSRPSSPTAPSSDEELEKQRVRHNPYETAQFVLVPMPLRRNAWEEGDAREFDVRSVTYLEDKVKTPSLPSVFQLLTCDLVQVDEPLLTGLCSHPSERIQTALREEQETGEQILPAFIYAVNLCVPAGTATYHWVAYFGIEDVSVLKDTSTPLGKLTEPFFFGDDDEVRNKAFKLIPRIVEGNVMVRKAVGSKPAVLGQKLKHYYTRTERFLEMVVDIGSNKVAQRIVRCAIGCAKSLTVDMMFLLEGDSAETLPEHILGGVRLTNIDFKVKDGQRKVVPTP</sequence>
<dbReference type="EMBL" id="BDSP01000083">
    <property type="protein sequence ID" value="GAX14785.1"/>
    <property type="molecule type" value="Genomic_DNA"/>
</dbReference>
<keyword evidence="4" id="KW-1185">Reference proteome</keyword>
<dbReference type="Pfam" id="PF07059">
    <property type="entry name" value="EDR2_C"/>
    <property type="match status" value="1"/>
</dbReference>
<evidence type="ECO:0000313" key="3">
    <source>
        <dbReference type="EMBL" id="GAX14785.1"/>
    </source>
</evidence>